<feature type="transmembrane region" description="Helical" evidence="1">
    <location>
        <begin position="12"/>
        <end position="32"/>
    </location>
</feature>
<keyword evidence="1" id="KW-0472">Membrane</keyword>
<reference evidence="2 3" key="1">
    <citation type="submission" date="2019-02" db="EMBL/GenBank/DDBJ databases">
        <title>Deep-cultivation of Planctomycetes and their phenomic and genomic characterization uncovers novel biology.</title>
        <authorList>
            <person name="Wiegand S."/>
            <person name="Jogler M."/>
            <person name="Boedeker C."/>
            <person name="Pinto D."/>
            <person name="Vollmers J."/>
            <person name="Rivas-Marin E."/>
            <person name="Kohn T."/>
            <person name="Peeters S.H."/>
            <person name="Heuer A."/>
            <person name="Rast P."/>
            <person name="Oberbeckmann S."/>
            <person name="Bunk B."/>
            <person name="Jeske O."/>
            <person name="Meyerdierks A."/>
            <person name="Storesund J.E."/>
            <person name="Kallscheuer N."/>
            <person name="Luecker S."/>
            <person name="Lage O.M."/>
            <person name="Pohl T."/>
            <person name="Merkel B.J."/>
            <person name="Hornburger P."/>
            <person name="Mueller R.-W."/>
            <person name="Bruemmer F."/>
            <person name="Labrenz M."/>
            <person name="Spormann A.M."/>
            <person name="Op den Camp H."/>
            <person name="Overmann J."/>
            <person name="Amann R."/>
            <person name="Jetten M.S.M."/>
            <person name="Mascher T."/>
            <person name="Medema M.H."/>
            <person name="Devos D.P."/>
            <person name="Kaster A.-K."/>
            <person name="Ovreas L."/>
            <person name="Rohde M."/>
            <person name="Galperin M.Y."/>
            <person name="Jogler C."/>
        </authorList>
    </citation>
    <scope>NUCLEOTIDE SEQUENCE [LARGE SCALE GENOMIC DNA]</scope>
    <source>
        <strain evidence="2 3">TBK1r</strain>
    </source>
</reference>
<proteinExistence type="predicted"/>
<name>A0ABX5XT93_9BACT</name>
<organism evidence="2 3">
    <name type="scientific">Stieleria magnilauensis</name>
    <dbReference type="NCBI Taxonomy" id="2527963"/>
    <lineage>
        <taxon>Bacteria</taxon>
        <taxon>Pseudomonadati</taxon>
        <taxon>Planctomycetota</taxon>
        <taxon>Planctomycetia</taxon>
        <taxon>Pirellulales</taxon>
        <taxon>Pirellulaceae</taxon>
        <taxon>Stieleria</taxon>
    </lineage>
</organism>
<sequence>MVIPMWLAKTIAWTGVALIGFAVVDVATTSLWDTSLTGSSWSSLAEFAGGFVMKHFGEVLDEE</sequence>
<gene>
    <name evidence="2" type="ORF">TBK1r_40830</name>
</gene>
<keyword evidence="1" id="KW-1133">Transmembrane helix</keyword>
<evidence type="ECO:0000256" key="1">
    <source>
        <dbReference type="SAM" id="Phobius"/>
    </source>
</evidence>
<protein>
    <recommendedName>
        <fullName evidence="4">Holin</fullName>
    </recommendedName>
</protein>
<accession>A0ABX5XT93</accession>
<evidence type="ECO:0000313" key="2">
    <source>
        <dbReference type="EMBL" id="QDV85129.1"/>
    </source>
</evidence>
<keyword evidence="1" id="KW-0812">Transmembrane</keyword>
<keyword evidence="3" id="KW-1185">Reference proteome</keyword>
<dbReference type="EMBL" id="CP036432">
    <property type="protein sequence ID" value="QDV85129.1"/>
    <property type="molecule type" value="Genomic_DNA"/>
</dbReference>
<evidence type="ECO:0008006" key="4">
    <source>
        <dbReference type="Google" id="ProtNLM"/>
    </source>
</evidence>
<evidence type="ECO:0000313" key="3">
    <source>
        <dbReference type="Proteomes" id="UP000318081"/>
    </source>
</evidence>
<dbReference type="RefSeq" id="WP_145214370.1">
    <property type="nucleotide sequence ID" value="NZ_CP036432.1"/>
</dbReference>
<dbReference type="Proteomes" id="UP000318081">
    <property type="component" value="Chromosome"/>
</dbReference>